<gene>
    <name evidence="3" type="ORF">CDEST_01649</name>
</gene>
<evidence type="ECO:0000313" key="3">
    <source>
        <dbReference type="EMBL" id="WQF76635.1"/>
    </source>
</evidence>
<organism evidence="3 4">
    <name type="scientific">Colletotrichum destructivum</name>
    <dbReference type="NCBI Taxonomy" id="34406"/>
    <lineage>
        <taxon>Eukaryota</taxon>
        <taxon>Fungi</taxon>
        <taxon>Dikarya</taxon>
        <taxon>Ascomycota</taxon>
        <taxon>Pezizomycotina</taxon>
        <taxon>Sordariomycetes</taxon>
        <taxon>Hypocreomycetidae</taxon>
        <taxon>Glomerellales</taxon>
        <taxon>Glomerellaceae</taxon>
        <taxon>Colletotrichum</taxon>
        <taxon>Colletotrichum destructivum species complex</taxon>
    </lineage>
</organism>
<feature type="transmembrane region" description="Helical" evidence="2">
    <location>
        <begin position="254"/>
        <end position="276"/>
    </location>
</feature>
<keyword evidence="4" id="KW-1185">Reference proteome</keyword>
<evidence type="ECO:0000256" key="1">
    <source>
        <dbReference type="SAM" id="MobiDB-lite"/>
    </source>
</evidence>
<dbReference type="Proteomes" id="UP001322277">
    <property type="component" value="Chromosome 1"/>
</dbReference>
<feature type="compositionally biased region" description="Low complexity" evidence="1">
    <location>
        <begin position="367"/>
        <end position="394"/>
    </location>
</feature>
<keyword evidence="2" id="KW-0812">Transmembrane</keyword>
<dbReference type="GeneID" id="87938152"/>
<dbReference type="AlphaFoldDB" id="A0AAX4I0V9"/>
<keyword evidence="2" id="KW-0472">Membrane</keyword>
<proteinExistence type="predicted"/>
<name>A0AAX4I0V9_9PEZI</name>
<evidence type="ECO:0000256" key="2">
    <source>
        <dbReference type="SAM" id="Phobius"/>
    </source>
</evidence>
<reference evidence="4" key="1">
    <citation type="journal article" date="2023" name="bioRxiv">
        <title>Complete genome of the Medicago anthracnose fungus, Colletotrichum destructivum, reveals a mini-chromosome-like region within a core chromosome.</title>
        <authorList>
            <person name="Lapalu N."/>
            <person name="Simon A."/>
            <person name="Lu A."/>
            <person name="Plaumann P.-L."/>
            <person name="Amselem J."/>
            <person name="Pigne S."/>
            <person name="Auger A."/>
            <person name="Koch C."/>
            <person name="Dallery J.-F."/>
            <person name="O'Connell R.J."/>
        </authorList>
    </citation>
    <scope>NUCLEOTIDE SEQUENCE [LARGE SCALE GENOMIC DNA]</scope>
    <source>
        <strain evidence="4">CBS 520.97</strain>
    </source>
</reference>
<dbReference type="KEGG" id="cdet:87938152"/>
<sequence>MDTISALSISYMPSGWASQDTRDQHALLCTVWPQYLTLKETSDIIQQFSGPEWVRDKQLLWSGVKYTKVSKAANEHNMQTLRIAMGPLMDPDHPSCLKSQKSAAAWSKYIKGASLIFAWRISQGEVATIITPPPPDCFHPSEMTSLQDIELPVLRGDLGNRPIPKIFLWHPTVEGAQSFRYQVWPDDHTPSWYQMFKSRPKDTKTWRLVSKHRVSTKWAVNTTVRHLINLETFGKLKRLSSNVARNSVNVLDKLVLLLKLCFHLALLLVIILRLVFQILVAEEAAPDQAGEVTNASSRVKQNEEIRITCASKINQPPSLPTTVNISAVTVPGNSSTNRIASSGVDQNNRLPALKVSNANQSPLILATSSSSAISDPGSSSAPAEGSSSSPTLSKRAAKALRKLQRAEAEAQVPISNANGKKTKKKSPQ</sequence>
<keyword evidence="2" id="KW-1133">Transmembrane helix</keyword>
<feature type="region of interest" description="Disordered" evidence="1">
    <location>
        <begin position="367"/>
        <end position="428"/>
    </location>
</feature>
<dbReference type="RefSeq" id="XP_062773859.1">
    <property type="nucleotide sequence ID" value="XM_062917808.1"/>
</dbReference>
<protein>
    <submittedName>
        <fullName evidence="3">Uncharacterized protein</fullName>
    </submittedName>
</protein>
<dbReference type="EMBL" id="CP137305">
    <property type="protein sequence ID" value="WQF76635.1"/>
    <property type="molecule type" value="Genomic_DNA"/>
</dbReference>
<accession>A0AAX4I0V9</accession>
<evidence type="ECO:0000313" key="4">
    <source>
        <dbReference type="Proteomes" id="UP001322277"/>
    </source>
</evidence>